<dbReference type="GO" id="GO:0140662">
    <property type="term" value="F:ATP-dependent protein folding chaperone"/>
    <property type="evidence" value="ECO:0007669"/>
    <property type="project" value="InterPro"/>
</dbReference>
<dbReference type="InterPro" id="IPR013126">
    <property type="entry name" value="Hsp_70_fam"/>
</dbReference>
<accession>A0A1Y2GJ76</accession>
<dbReference type="InParanoid" id="A0A1Y2GJ76"/>
<evidence type="ECO:0000256" key="3">
    <source>
        <dbReference type="SAM" id="MobiDB-lite"/>
    </source>
</evidence>
<dbReference type="PANTHER" id="PTHR14187">
    <property type="entry name" value="ALPHA KINASE/ELONGATION FACTOR 2 KINASE"/>
    <property type="match status" value="1"/>
</dbReference>
<dbReference type="InterPro" id="IPR043129">
    <property type="entry name" value="ATPase_NBD"/>
</dbReference>
<reference evidence="4 5" key="1">
    <citation type="submission" date="2016-07" db="EMBL/GenBank/DDBJ databases">
        <title>Pervasive Adenine N6-methylation of Active Genes in Fungi.</title>
        <authorList>
            <consortium name="DOE Joint Genome Institute"/>
            <person name="Mondo S.J."/>
            <person name="Dannebaum R.O."/>
            <person name="Kuo R.C."/>
            <person name="Labutti K."/>
            <person name="Haridas S."/>
            <person name="Kuo A."/>
            <person name="Salamov A."/>
            <person name="Ahrendt S.R."/>
            <person name="Lipzen A."/>
            <person name="Sullivan W."/>
            <person name="Andreopoulos W.B."/>
            <person name="Clum A."/>
            <person name="Lindquist E."/>
            <person name="Daum C."/>
            <person name="Ramamoorthy G.K."/>
            <person name="Gryganskyi A."/>
            <person name="Culley D."/>
            <person name="Magnuson J.K."/>
            <person name="James T.Y."/>
            <person name="O'Malley M.A."/>
            <person name="Stajich J.E."/>
            <person name="Spatafora J.W."/>
            <person name="Visel A."/>
            <person name="Grigoriev I.V."/>
        </authorList>
    </citation>
    <scope>NUCLEOTIDE SEQUENCE [LARGE SCALE GENOMIC DNA]</scope>
    <source>
        <strain evidence="4 5">NRRL 3116</strain>
    </source>
</reference>
<keyword evidence="1" id="KW-0547">Nucleotide-binding</keyword>
<dbReference type="Pfam" id="PF00012">
    <property type="entry name" value="HSP70"/>
    <property type="match status" value="1"/>
</dbReference>
<organism evidence="4 5">
    <name type="scientific">Lobosporangium transversale</name>
    <dbReference type="NCBI Taxonomy" id="64571"/>
    <lineage>
        <taxon>Eukaryota</taxon>
        <taxon>Fungi</taxon>
        <taxon>Fungi incertae sedis</taxon>
        <taxon>Mucoromycota</taxon>
        <taxon>Mortierellomycotina</taxon>
        <taxon>Mortierellomycetes</taxon>
        <taxon>Mortierellales</taxon>
        <taxon>Mortierellaceae</taxon>
        <taxon>Lobosporangium</taxon>
    </lineage>
</organism>
<dbReference type="STRING" id="64571.A0A1Y2GJ76"/>
<dbReference type="GO" id="GO:0005524">
    <property type="term" value="F:ATP binding"/>
    <property type="evidence" value="ECO:0007669"/>
    <property type="project" value="UniProtKB-KW"/>
</dbReference>
<dbReference type="EMBL" id="MCFF01000035">
    <property type="protein sequence ID" value="ORZ09041.1"/>
    <property type="molecule type" value="Genomic_DNA"/>
</dbReference>
<dbReference type="CDD" id="cd10229">
    <property type="entry name" value="ASKHA_NBD_HSP70_HSPA12"/>
    <property type="match status" value="1"/>
</dbReference>
<dbReference type="AlphaFoldDB" id="A0A1Y2GJ76"/>
<evidence type="ECO:0000313" key="4">
    <source>
        <dbReference type="EMBL" id="ORZ09041.1"/>
    </source>
</evidence>
<feature type="region of interest" description="Disordered" evidence="3">
    <location>
        <begin position="131"/>
        <end position="235"/>
    </location>
</feature>
<evidence type="ECO:0000256" key="1">
    <source>
        <dbReference type="ARBA" id="ARBA00022741"/>
    </source>
</evidence>
<feature type="compositionally biased region" description="Polar residues" evidence="3">
    <location>
        <begin position="132"/>
        <end position="156"/>
    </location>
</feature>
<dbReference type="Gene3D" id="3.30.420.40">
    <property type="match status" value="2"/>
</dbReference>
<dbReference type="Proteomes" id="UP000193648">
    <property type="component" value="Unassembled WGS sequence"/>
</dbReference>
<dbReference type="Gene3D" id="3.90.640.10">
    <property type="entry name" value="Actin, Chain A, domain 4"/>
    <property type="match status" value="1"/>
</dbReference>
<name>A0A1Y2GJ76_9FUNG</name>
<feature type="region of interest" description="Disordered" evidence="3">
    <location>
        <begin position="1"/>
        <end position="91"/>
    </location>
</feature>
<gene>
    <name evidence="4" type="ORF">BCR41DRAFT_358783</name>
</gene>
<evidence type="ECO:0000256" key="2">
    <source>
        <dbReference type="ARBA" id="ARBA00022840"/>
    </source>
</evidence>
<evidence type="ECO:0008006" key="6">
    <source>
        <dbReference type="Google" id="ProtNLM"/>
    </source>
</evidence>
<sequence>MNSFKSSIKNAFKKKEKSLKNSNISNGNDNPSNAESLASSFVVKSNGSTTTHSIGHQSDASSVRSNTIVRYEGSPSAPLPSTPHPDNSNSSISIVDLAGYAQPQSTVADPNGYNTVPSSKGIHRVPYPAPSNPQLVGNTPLVRTQNGPIGSSTLDARSSETEPRGPQAIQEHQLHPRQQPSAPVPGPDMNIQMVATSGGNHSMMEGATVDDDTDDLTTLHRSGTLPPSYNSLNIPLPPSARNNTIYEASAPSPDLANISTSPNTAMMSFDNNSAAGVGISTPAHSPMSYVAPPNAPLLPNQTDSIGMYHSATMPSPVPTISSASPSNQSFHRLQHPYAISSASGPWSTASTTSLPQHQPYSPATSIAGAQNYGHRPYVIPGSENQTYPIIMAIDWGTTYSSMAYAFQQDGEVHEVSAWPKQTHNYPKVPTCNLYGPGSKEIIEWGYPAKHAITKPPFKNHVLLSKYKLHLDESAGPHPPLPNGLTVVDAIADYLRLFHAHVIQTVLKGFGSSFDQQHIQYCLSVPAMWTDNAKAMMRQAALQAGMISPLDPPHRLLLISEPEAAALYCEKKCDQFSIGHGQRFMICDAGGGTVDLIVFEVAVGPQGRTLREVTRGSGHSCGSIFLDERMEALLRRRFAKWQEKGLTAGNWVQLMETFIHNVKPLFDGIEDQYITMPAVPGRAELTDYDIGLEDGVLTISAEEMRREVFDPVVNDVLRLIQHQLQQTQYQCNAIFLVGGFGCSSYLHSRVQAEFGSRVPMIGVPPRAELAVVRGAAYAGLMPRTITQRVARRWYGVDSLMAFEEGVDAAHKKVRDREGMIRARDRFSVYVSPGQPIGVDECITKRYITYQYPKPVNSPLFACSSMNLPRYVDSPLVEKIGDFLIPLPFVPGAQPGHKMVFELRMYFGATEIRAEAEVNGMVVSTRCQFSG</sequence>
<comment type="caution">
    <text evidence="4">The sequence shown here is derived from an EMBL/GenBank/DDBJ whole genome shotgun (WGS) entry which is preliminary data.</text>
</comment>
<dbReference type="OrthoDB" id="2963168at2759"/>
<evidence type="ECO:0000313" key="5">
    <source>
        <dbReference type="Proteomes" id="UP000193648"/>
    </source>
</evidence>
<dbReference type="SUPFAM" id="SSF53067">
    <property type="entry name" value="Actin-like ATPase domain"/>
    <property type="match status" value="2"/>
</dbReference>
<proteinExistence type="predicted"/>
<dbReference type="PANTHER" id="PTHR14187:SF5">
    <property type="entry name" value="HEAT SHOCK 70 KDA PROTEIN 12A"/>
    <property type="match status" value="1"/>
</dbReference>
<protein>
    <recommendedName>
        <fullName evidence="6">Actin-like ATPase domain-containing protein</fullName>
    </recommendedName>
</protein>
<keyword evidence="5" id="KW-1185">Reference proteome</keyword>
<dbReference type="GeneID" id="33566954"/>
<dbReference type="RefSeq" id="XP_021878668.1">
    <property type="nucleotide sequence ID" value="XM_022025110.1"/>
</dbReference>
<feature type="compositionally biased region" description="Polar residues" evidence="3">
    <location>
        <begin position="20"/>
        <end position="68"/>
    </location>
</feature>
<keyword evidence="2" id="KW-0067">ATP-binding</keyword>